<feature type="compositionally biased region" description="Low complexity" evidence="5">
    <location>
        <begin position="179"/>
        <end position="196"/>
    </location>
</feature>
<evidence type="ECO:0000256" key="2">
    <source>
        <dbReference type="ARBA" id="ARBA00018424"/>
    </source>
</evidence>
<sequence length="659" mass="74161">MKWLRAAKPTVHSSKSLTALDEPVALAEAMSHAALIMNDEVEKAEAELSKGTSPFHRLGTATTLFLRACLGFEKEMMEQAALRLADAEEAASEHHRRALRDPSTAHQSKIYPRGSEYALCHALTQLMAAVVAVLNESLTESLRGFYKLRKAFTTLQEIVDAENRYVEKYHSRSASSLSSASVERVSEGETSGTSSGVMTPDDEDDFQDAVETTSEQPTPMLYQGHLDYPDVDGFDFRAITDDPIDHFIHSGAAMCFGLLQLLLSMIPPAFGKILSIFSFRGDRESGIRLLWRATAFKNNINGGLAGLIILPFHNAAIALCDIHRKESYPKDRLHGLLKEMRAMYPRSIMWILEESRMYGVERNLEQAVDILTRDATVSSLKQMEALRIFETSMALMFLHRYEQCAEAFQKCVHLNNWSHGLYYYIAGSCFVELYRKRQHTDPKLAETYREKAKHLMGQVASNTGKKRFMARQLPLDVYINRKLVKWQHRAKTRNCDLIDAIGVSPLEEMAYFWNGFIRMSPAHLQESMARLAWSHDQPTWPGDAVDEKAICAVLQAAVLRNLGQTEEAKTMLGEHVFCYGPHQITSCDHADNWPLPVAHYELSVCHWHEAGGQDGDVAKLKQCSDELAKVERWGGFELDARVGLKLTTARQTLTQTGIS</sequence>
<accession>A0A6A6FMR1</accession>
<evidence type="ECO:0000256" key="3">
    <source>
        <dbReference type="ARBA" id="ARBA00019539"/>
    </source>
</evidence>
<dbReference type="Pfam" id="PF10300">
    <property type="entry name" value="Iml2-TPR_39"/>
    <property type="match status" value="1"/>
</dbReference>
<evidence type="ECO:0000313" key="6">
    <source>
        <dbReference type="EMBL" id="KAF2214732.1"/>
    </source>
</evidence>
<evidence type="ECO:0000256" key="5">
    <source>
        <dbReference type="SAM" id="MobiDB-lite"/>
    </source>
</evidence>
<dbReference type="InterPro" id="IPR019412">
    <property type="entry name" value="IML2/TPR_39"/>
</dbReference>
<comment type="function">
    <text evidence="4">Inclusion body (IB) resident protein that interacts strongly with lipid droplet (LD) proteins. Involved in LD-mediated IB clearing after protein folding stress, probably by enabling access to the IBs of an LD-stored soluble sterol derivative that acts as a chaperone in inclusion clearing.</text>
</comment>
<dbReference type="PANTHER" id="PTHR31859:SF1">
    <property type="entry name" value="TETRATRICOPEPTIDE REPEAT PROTEIN 39C"/>
    <property type="match status" value="1"/>
</dbReference>
<organism evidence="6 7">
    <name type="scientific">Cercospora zeae-maydis SCOH1-5</name>
    <dbReference type="NCBI Taxonomy" id="717836"/>
    <lineage>
        <taxon>Eukaryota</taxon>
        <taxon>Fungi</taxon>
        <taxon>Dikarya</taxon>
        <taxon>Ascomycota</taxon>
        <taxon>Pezizomycotina</taxon>
        <taxon>Dothideomycetes</taxon>
        <taxon>Dothideomycetidae</taxon>
        <taxon>Mycosphaerellales</taxon>
        <taxon>Mycosphaerellaceae</taxon>
        <taxon>Cercospora</taxon>
    </lineage>
</organism>
<dbReference type="Proteomes" id="UP000799539">
    <property type="component" value="Unassembled WGS sequence"/>
</dbReference>
<gene>
    <name evidence="6" type="ORF">CERZMDRAFT_36510</name>
</gene>
<evidence type="ECO:0000256" key="1">
    <source>
        <dbReference type="ARBA" id="ARBA00011408"/>
    </source>
</evidence>
<reference evidence="6" key="1">
    <citation type="journal article" date="2020" name="Stud. Mycol.">
        <title>101 Dothideomycetes genomes: a test case for predicting lifestyles and emergence of pathogens.</title>
        <authorList>
            <person name="Haridas S."/>
            <person name="Albert R."/>
            <person name="Binder M."/>
            <person name="Bloem J."/>
            <person name="Labutti K."/>
            <person name="Salamov A."/>
            <person name="Andreopoulos B."/>
            <person name="Baker S."/>
            <person name="Barry K."/>
            <person name="Bills G."/>
            <person name="Bluhm B."/>
            <person name="Cannon C."/>
            <person name="Castanera R."/>
            <person name="Culley D."/>
            <person name="Daum C."/>
            <person name="Ezra D."/>
            <person name="Gonzalez J."/>
            <person name="Henrissat B."/>
            <person name="Kuo A."/>
            <person name="Liang C."/>
            <person name="Lipzen A."/>
            <person name="Lutzoni F."/>
            <person name="Magnuson J."/>
            <person name="Mondo S."/>
            <person name="Nolan M."/>
            <person name="Ohm R."/>
            <person name="Pangilinan J."/>
            <person name="Park H.-J."/>
            <person name="Ramirez L."/>
            <person name="Alfaro M."/>
            <person name="Sun H."/>
            <person name="Tritt A."/>
            <person name="Yoshinaga Y."/>
            <person name="Zwiers L.-H."/>
            <person name="Turgeon B."/>
            <person name="Goodwin S."/>
            <person name="Spatafora J."/>
            <person name="Crous P."/>
            <person name="Grigoriev I."/>
        </authorList>
    </citation>
    <scope>NUCLEOTIDE SEQUENCE</scope>
    <source>
        <strain evidence="6">SCOH1-5</strain>
    </source>
</reference>
<protein>
    <recommendedName>
        <fullName evidence="2">Inclusion body clearance protein IML2</fullName>
    </recommendedName>
    <alternativeName>
        <fullName evidence="3">Inclusion body clearance protein iml2</fullName>
    </alternativeName>
</protein>
<comment type="subunit">
    <text evidence="1">Interacts with lipid droplet proteins.</text>
</comment>
<dbReference type="AlphaFoldDB" id="A0A6A6FMR1"/>
<evidence type="ECO:0000313" key="7">
    <source>
        <dbReference type="Proteomes" id="UP000799539"/>
    </source>
</evidence>
<dbReference type="GO" id="GO:0005741">
    <property type="term" value="C:mitochondrial outer membrane"/>
    <property type="evidence" value="ECO:0007669"/>
    <property type="project" value="TreeGrafter"/>
</dbReference>
<name>A0A6A6FMR1_9PEZI</name>
<dbReference type="EMBL" id="ML992667">
    <property type="protein sequence ID" value="KAF2214732.1"/>
    <property type="molecule type" value="Genomic_DNA"/>
</dbReference>
<dbReference type="GO" id="GO:0005829">
    <property type="term" value="C:cytosol"/>
    <property type="evidence" value="ECO:0007669"/>
    <property type="project" value="TreeGrafter"/>
</dbReference>
<dbReference type="GO" id="GO:0005634">
    <property type="term" value="C:nucleus"/>
    <property type="evidence" value="ECO:0007669"/>
    <property type="project" value="TreeGrafter"/>
</dbReference>
<evidence type="ECO:0000256" key="4">
    <source>
        <dbReference type="ARBA" id="ARBA00043897"/>
    </source>
</evidence>
<dbReference type="PANTHER" id="PTHR31859">
    <property type="entry name" value="TETRATRICOPEPTIDE REPEAT PROTEIN 39 FAMILY MEMBER"/>
    <property type="match status" value="1"/>
</dbReference>
<proteinExistence type="predicted"/>
<dbReference type="OrthoDB" id="2154985at2759"/>
<feature type="region of interest" description="Disordered" evidence="5">
    <location>
        <begin position="179"/>
        <end position="207"/>
    </location>
</feature>
<keyword evidence="7" id="KW-1185">Reference proteome</keyword>